<dbReference type="EMBL" id="NMUH01000255">
    <property type="protein sequence ID" value="MQL75554.1"/>
    <property type="molecule type" value="Genomic_DNA"/>
</dbReference>
<comment type="similarity">
    <text evidence="1">Belongs to the glycosyl hydrolase 13 family.</text>
</comment>
<evidence type="ECO:0000313" key="5">
    <source>
        <dbReference type="EMBL" id="MQL75554.1"/>
    </source>
</evidence>
<feature type="compositionally biased region" description="Low complexity" evidence="4">
    <location>
        <begin position="17"/>
        <end position="31"/>
    </location>
</feature>
<evidence type="ECO:0000256" key="2">
    <source>
        <dbReference type="ARBA" id="ARBA00030238"/>
    </source>
</evidence>
<dbReference type="SUPFAM" id="SSF51445">
    <property type="entry name" value="(Trans)glycosidases"/>
    <property type="match status" value="1"/>
</dbReference>
<dbReference type="AlphaFoldDB" id="A0A843U1R5"/>
<name>A0A843U1R5_COLES</name>
<comment type="caution">
    <text evidence="5">The sequence shown here is derived from an EMBL/GenBank/DDBJ whole genome shotgun (WGS) entry which is preliminary data.</text>
</comment>
<protein>
    <recommendedName>
        <fullName evidence="2">1,4-alpha-D-glucan glucanohydrolase</fullName>
    </recommendedName>
</protein>
<evidence type="ECO:0000256" key="1">
    <source>
        <dbReference type="ARBA" id="ARBA00008061"/>
    </source>
</evidence>
<evidence type="ECO:0000256" key="3">
    <source>
        <dbReference type="SAM" id="Coils"/>
    </source>
</evidence>
<feature type="coiled-coil region" evidence="3">
    <location>
        <begin position="102"/>
        <end position="143"/>
    </location>
</feature>
<dbReference type="Gene3D" id="3.20.20.80">
    <property type="entry name" value="Glycosidases"/>
    <property type="match status" value="1"/>
</dbReference>
<feature type="region of interest" description="Disordered" evidence="4">
    <location>
        <begin position="16"/>
        <end position="45"/>
    </location>
</feature>
<accession>A0A843U1R5</accession>
<reference evidence="5" key="1">
    <citation type="submission" date="2017-07" db="EMBL/GenBank/DDBJ databases">
        <title>Taro Niue Genome Assembly and Annotation.</title>
        <authorList>
            <person name="Atibalentja N."/>
            <person name="Keating K."/>
            <person name="Fields C.J."/>
        </authorList>
    </citation>
    <scope>NUCLEOTIDE SEQUENCE</scope>
    <source>
        <strain evidence="5">Niue_2</strain>
        <tissue evidence="5">Leaf</tissue>
    </source>
</reference>
<dbReference type="InterPro" id="IPR017853">
    <property type="entry name" value="GH"/>
</dbReference>
<proteinExistence type="inferred from homology"/>
<keyword evidence="3" id="KW-0175">Coiled coil</keyword>
<dbReference type="PANTHER" id="PTHR43447">
    <property type="entry name" value="ALPHA-AMYLASE"/>
    <property type="match status" value="1"/>
</dbReference>
<sequence length="675" mass="74840">MAPPPDPDRFHFEKRAVAAPSSSSVRATSSAFFPSKATTKPRRCDPDEVKALSFPNLRKCACIKGGIGMFNFAAHASGDDPSELSLDSIEDGNPSSAGNGEVEEIRIALEDSRSRLTAVEKKRDQLIEELARAEARQKEYAGMINHDKELAIAELEAAKSLFNQKLQESVDDKFSLESQLVLAKQDAVELAVQVEKLAEIAFQQATSHILEDASLRVSAAETSAAEAAYHIEEQIRNATEGTISSIVDLSTSTIDKALAAAEQASSRAKKAVSALSGGSNLVNEVATIRAQNIGLQDHVSELESQLSTTRGEIERLKSELEQALALAKASDLRAEAAEKALADLQEQIRGKSTEREEEIKSMIGKMKKEAADREKAAAKAFKAELEGIMIAVEAARETSWLKDQAYSRRCAALQRSLSASEAACEAWRRRAETAELLVQRERSEDGGEGLDYLVNGGRIDILTDDDSLKWKLLAEGPRREIPDWMARRIRAVCPKYPPKKTNLMEALATETLSLQLPKLEEVWSIAQEKPKETDVLVEEVIEKEVIEKKRKALERSLQKKTVKWQRTPEDIKLEPGTGTGREIVFQAFNWESWRRSWYTELAPKAKDLSQSGITAIWLPPPTESVAPQGYMPSDLYNLNSAYGTAEELKQCIDELHAHEILNPTWTEFPQEYIRI</sequence>
<feature type="coiled-coil region" evidence="3">
    <location>
        <begin position="299"/>
        <end position="354"/>
    </location>
</feature>
<gene>
    <name evidence="5" type="ORF">Taro_007911</name>
</gene>
<feature type="region of interest" description="Disordered" evidence="4">
    <location>
        <begin position="81"/>
        <end position="100"/>
    </location>
</feature>
<organism evidence="5 6">
    <name type="scientific">Colocasia esculenta</name>
    <name type="common">Wild taro</name>
    <name type="synonym">Arum esculentum</name>
    <dbReference type="NCBI Taxonomy" id="4460"/>
    <lineage>
        <taxon>Eukaryota</taxon>
        <taxon>Viridiplantae</taxon>
        <taxon>Streptophyta</taxon>
        <taxon>Embryophyta</taxon>
        <taxon>Tracheophyta</taxon>
        <taxon>Spermatophyta</taxon>
        <taxon>Magnoliopsida</taxon>
        <taxon>Liliopsida</taxon>
        <taxon>Araceae</taxon>
        <taxon>Aroideae</taxon>
        <taxon>Colocasieae</taxon>
        <taxon>Colocasia</taxon>
    </lineage>
</organism>
<dbReference type="OrthoDB" id="550577at2759"/>
<dbReference type="GO" id="GO:0005975">
    <property type="term" value="P:carbohydrate metabolic process"/>
    <property type="evidence" value="ECO:0007669"/>
    <property type="project" value="InterPro"/>
</dbReference>
<keyword evidence="6" id="KW-1185">Reference proteome</keyword>
<evidence type="ECO:0000256" key="4">
    <source>
        <dbReference type="SAM" id="MobiDB-lite"/>
    </source>
</evidence>
<dbReference type="Proteomes" id="UP000652761">
    <property type="component" value="Unassembled WGS sequence"/>
</dbReference>
<evidence type="ECO:0000313" key="6">
    <source>
        <dbReference type="Proteomes" id="UP000652761"/>
    </source>
</evidence>